<feature type="transmembrane region" description="Helical" evidence="6">
    <location>
        <begin position="444"/>
        <end position="465"/>
    </location>
</feature>
<feature type="transmembrane region" description="Helical" evidence="6">
    <location>
        <begin position="41"/>
        <end position="60"/>
    </location>
</feature>
<gene>
    <name evidence="7" type="ORF">BIY22_03840</name>
</gene>
<evidence type="ECO:0000256" key="3">
    <source>
        <dbReference type="ARBA" id="ARBA00022692"/>
    </source>
</evidence>
<feature type="transmembrane region" description="Helical" evidence="6">
    <location>
        <begin position="386"/>
        <end position="407"/>
    </location>
</feature>
<feature type="transmembrane region" description="Helical" evidence="6">
    <location>
        <begin position="360"/>
        <end position="380"/>
    </location>
</feature>
<reference evidence="7 8" key="1">
    <citation type="submission" date="2016-09" db="EMBL/GenBank/DDBJ databases">
        <title>Genomic Taxonomy of the Vibrionaceae.</title>
        <authorList>
            <person name="Gonzalez-Castillo A."/>
            <person name="Gomez-Gil B."/>
            <person name="Enciso-Ibarra K."/>
        </authorList>
    </citation>
    <scope>NUCLEOTIDE SEQUENCE [LARGE SCALE GENOMIC DNA]</scope>
    <source>
        <strain evidence="7 8">CAIM 703</strain>
    </source>
</reference>
<accession>A0A1Q9HII5</accession>
<dbReference type="InterPro" id="IPR050833">
    <property type="entry name" value="Poly_Biosynth_Transport"/>
</dbReference>
<keyword evidence="2" id="KW-1003">Cell membrane</keyword>
<dbReference type="GO" id="GO:0005886">
    <property type="term" value="C:plasma membrane"/>
    <property type="evidence" value="ECO:0007669"/>
    <property type="project" value="UniProtKB-SubCell"/>
</dbReference>
<proteinExistence type="predicted"/>
<keyword evidence="5 6" id="KW-0472">Membrane</keyword>
<feature type="transmembrane region" description="Helical" evidence="6">
    <location>
        <begin position="295"/>
        <end position="315"/>
    </location>
</feature>
<dbReference type="Proteomes" id="UP000186313">
    <property type="component" value="Unassembled WGS sequence"/>
</dbReference>
<feature type="transmembrane region" description="Helical" evidence="6">
    <location>
        <begin position="252"/>
        <end position="274"/>
    </location>
</feature>
<evidence type="ECO:0000313" key="7">
    <source>
        <dbReference type="EMBL" id="OLQ90145.1"/>
    </source>
</evidence>
<evidence type="ECO:0000256" key="6">
    <source>
        <dbReference type="SAM" id="Phobius"/>
    </source>
</evidence>
<protein>
    <recommendedName>
        <fullName evidence="9">Lipopolysaccharide biosynthesis protein</fullName>
    </recommendedName>
</protein>
<feature type="transmembrane region" description="Helical" evidence="6">
    <location>
        <begin position="156"/>
        <end position="175"/>
    </location>
</feature>
<feature type="transmembrane region" description="Helical" evidence="6">
    <location>
        <begin position="214"/>
        <end position="232"/>
    </location>
</feature>
<sequence>MSSSANPVQSMFLYGLALLFLKGASLIALPVMTFFLTVEQIGQLELIAVTQTFFALLVSLSMHENLYRFVATIDSRRQRHLAVSQLYNTTMLLSLTFIALLTIGYWLYHRYFAMAHGYFTPTQLALMAGGLAVQGSIEISLAWLRLQDKAWTFFKLSLFCASLQVGLIIAAVSLSPTVTTVLAVGVFCVFVQLTLLHLHNQFQLKLLNIQQLKAYLKYCLPIMLSALVAFALNGGDRWLLVQGHRFDLLAQYAIALKFSLAVGILLQPFHMWWMPKRFEYWRNNGESVTSKISQFGIVYACLLALAVTWGGKIFISVFLPTQYQLASYLIAVTVIAMLFKELTEIINIGLLKAKRTQTLFTINACVTLFSVGTILIICRLSDANPLWIVSIGICFAQALRCSAIFIASQSLSALPYQTGRAVLFVCLTASLILSSWLVNATLTSAVFLMLELITLAVVAHHINLFKHPFHKMRKAMLRMEA</sequence>
<comment type="subcellular location">
    <subcellularLocation>
        <location evidence="1">Cell membrane</location>
        <topology evidence="1">Multi-pass membrane protein</topology>
    </subcellularLocation>
</comment>
<evidence type="ECO:0000256" key="5">
    <source>
        <dbReference type="ARBA" id="ARBA00023136"/>
    </source>
</evidence>
<dbReference type="RefSeq" id="WP_075707453.1">
    <property type="nucleotide sequence ID" value="NZ_MJMJ01000012.1"/>
</dbReference>
<evidence type="ECO:0000256" key="2">
    <source>
        <dbReference type="ARBA" id="ARBA00022475"/>
    </source>
</evidence>
<feature type="transmembrane region" description="Helical" evidence="6">
    <location>
        <begin position="321"/>
        <end position="339"/>
    </location>
</feature>
<name>A0A1Q9HII5_9VIBR</name>
<feature type="transmembrane region" description="Helical" evidence="6">
    <location>
        <begin position="419"/>
        <end position="438"/>
    </location>
</feature>
<feature type="transmembrane region" description="Helical" evidence="6">
    <location>
        <begin position="181"/>
        <end position="202"/>
    </location>
</feature>
<feature type="transmembrane region" description="Helical" evidence="6">
    <location>
        <begin position="124"/>
        <end position="144"/>
    </location>
</feature>
<evidence type="ECO:0008006" key="9">
    <source>
        <dbReference type="Google" id="ProtNLM"/>
    </source>
</evidence>
<feature type="transmembrane region" description="Helical" evidence="6">
    <location>
        <begin position="86"/>
        <end position="108"/>
    </location>
</feature>
<dbReference type="PANTHER" id="PTHR30250">
    <property type="entry name" value="PST FAMILY PREDICTED COLANIC ACID TRANSPORTER"/>
    <property type="match status" value="1"/>
</dbReference>
<dbReference type="STRING" id="1381081.BIY22_03840"/>
<feature type="transmembrane region" description="Helical" evidence="6">
    <location>
        <begin position="12"/>
        <end position="35"/>
    </location>
</feature>
<dbReference type="AlphaFoldDB" id="A0A1Q9HII5"/>
<dbReference type="OrthoDB" id="9815248at2"/>
<evidence type="ECO:0000256" key="1">
    <source>
        <dbReference type="ARBA" id="ARBA00004651"/>
    </source>
</evidence>
<dbReference type="EMBL" id="MJMJ01000012">
    <property type="protein sequence ID" value="OLQ90145.1"/>
    <property type="molecule type" value="Genomic_DNA"/>
</dbReference>
<comment type="caution">
    <text evidence="7">The sequence shown here is derived from an EMBL/GenBank/DDBJ whole genome shotgun (WGS) entry which is preliminary data.</text>
</comment>
<organism evidence="7 8">
    <name type="scientific">Vibrio panuliri</name>
    <dbReference type="NCBI Taxonomy" id="1381081"/>
    <lineage>
        <taxon>Bacteria</taxon>
        <taxon>Pseudomonadati</taxon>
        <taxon>Pseudomonadota</taxon>
        <taxon>Gammaproteobacteria</taxon>
        <taxon>Vibrionales</taxon>
        <taxon>Vibrionaceae</taxon>
        <taxon>Vibrio</taxon>
    </lineage>
</organism>
<evidence type="ECO:0000313" key="8">
    <source>
        <dbReference type="Proteomes" id="UP000186313"/>
    </source>
</evidence>
<evidence type="ECO:0000256" key="4">
    <source>
        <dbReference type="ARBA" id="ARBA00022989"/>
    </source>
</evidence>
<keyword evidence="3 6" id="KW-0812">Transmembrane</keyword>
<dbReference type="PANTHER" id="PTHR30250:SF11">
    <property type="entry name" value="O-ANTIGEN TRANSPORTER-RELATED"/>
    <property type="match status" value="1"/>
</dbReference>
<keyword evidence="4 6" id="KW-1133">Transmembrane helix</keyword>